<gene>
    <name evidence="2" type="ORF">TW77_08850</name>
</gene>
<accession>A0A0F4QTC4</accession>
<dbReference type="AlphaFoldDB" id="A0A0F4QTC4"/>
<reference evidence="2 3" key="1">
    <citation type="journal article" date="2015" name="BMC Genomics">
        <title>Genome mining reveals unlocked bioactive potential of marine Gram-negative bacteria.</title>
        <authorList>
            <person name="Machado H."/>
            <person name="Sonnenschein E.C."/>
            <person name="Melchiorsen J."/>
            <person name="Gram L."/>
        </authorList>
    </citation>
    <scope>NUCLEOTIDE SEQUENCE [LARGE SCALE GENOMIC DNA]</scope>
    <source>
        <strain evidence="2 3">S2471</strain>
    </source>
</reference>
<organism evidence="2 3">
    <name type="scientific">Pseudoalteromonas rubra</name>
    <dbReference type="NCBI Taxonomy" id="43658"/>
    <lineage>
        <taxon>Bacteria</taxon>
        <taxon>Pseudomonadati</taxon>
        <taxon>Pseudomonadota</taxon>
        <taxon>Gammaproteobacteria</taxon>
        <taxon>Alteromonadales</taxon>
        <taxon>Pseudoalteromonadaceae</taxon>
        <taxon>Pseudoalteromonas</taxon>
    </lineage>
</organism>
<name>A0A0F4QTC4_9GAMM</name>
<keyword evidence="1" id="KW-1133">Transmembrane helix</keyword>
<dbReference type="EMBL" id="JXYA01000017">
    <property type="protein sequence ID" value="KJZ09887.1"/>
    <property type="molecule type" value="Genomic_DNA"/>
</dbReference>
<evidence type="ECO:0000256" key="1">
    <source>
        <dbReference type="SAM" id="Phobius"/>
    </source>
</evidence>
<dbReference type="RefSeq" id="WP_046004615.1">
    <property type="nucleotide sequence ID" value="NZ_JXYA01000017.1"/>
</dbReference>
<proteinExistence type="predicted"/>
<feature type="transmembrane region" description="Helical" evidence="1">
    <location>
        <begin position="12"/>
        <end position="30"/>
    </location>
</feature>
<keyword evidence="3" id="KW-1185">Reference proteome</keyword>
<evidence type="ECO:0000313" key="3">
    <source>
        <dbReference type="Proteomes" id="UP000033452"/>
    </source>
</evidence>
<evidence type="ECO:0000313" key="2">
    <source>
        <dbReference type="EMBL" id="KJZ09887.1"/>
    </source>
</evidence>
<protein>
    <submittedName>
        <fullName evidence="2">Uncharacterized protein</fullName>
    </submittedName>
</protein>
<keyword evidence="1" id="KW-0812">Transmembrane</keyword>
<dbReference type="Proteomes" id="UP000033452">
    <property type="component" value="Unassembled WGS sequence"/>
</dbReference>
<keyword evidence="1" id="KW-0472">Membrane</keyword>
<dbReference type="PATRIC" id="fig|43658.5.peg.1868"/>
<sequence>MKLSEKIRLYQLSLIASMLFAFAGFAYNAWRLEVSEQNNNIRTACFEMLKELAQLEQLIYIAHYDQNKVEGSPRRGWISVGLINDFSYLTNGELQKSATTLKATWSKNWQSIDASTQAVDLVVQDIDNVRAEIKQLLNRLE</sequence>
<comment type="caution">
    <text evidence="2">The sequence shown here is derived from an EMBL/GenBank/DDBJ whole genome shotgun (WGS) entry which is preliminary data.</text>
</comment>
<dbReference type="OrthoDB" id="6266000at2"/>